<evidence type="ECO:0000256" key="7">
    <source>
        <dbReference type="ARBA" id="ARBA00022833"/>
    </source>
</evidence>
<dbReference type="InterPro" id="IPR023091">
    <property type="entry name" value="MetalPrtase_cat_dom_sf_prd"/>
</dbReference>
<evidence type="ECO:0000256" key="5">
    <source>
        <dbReference type="ARBA" id="ARBA00022759"/>
    </source>
</evidence>
<keyword evidence="5" id="KW-0255">Endonuclease</keyword>
<dbReference type="EMBL" id="UINC01001213">
    <property type="protein sequence ID" value="SUZ74499.1"/>
    <property type="molecule type" value="Genomic_DNA"/>
</dbReference>
<reference evidence="8" key="1">
    <citation type="submission" date="2018-05" db="EMBL/GenBank/DDBJ databases">
        <authorList>
            <person name="Lanie J.A."/>
            <person name="Ng W.-L."/>
            <person name="Kazmierczak K.M."/>
            <person name="Andrzejewski T.M."/>
            <person name="Davidsen T.M."/>
            <person name="Wayne K.J."/>
            <person name="Tettelin H."/>
            <person name="Glass J.I."/>
            <person name="Rusch D."/>
            <person name="Podicherti R."/>
            <person name="Tsui H.-C.T."/>
            <person name="Winkler M.E."/>
        </authorList>
    </citation>
    <scope>NUCLEOTIDE SEQUENCE</scope>
</reference>
<comment type="similarity">
    <text evidence="2">Belongs to the endoribonuclease YbeY family.</text>
</comment>
<dbReference type="HAMAP" id="MF_00009">
    <property type="entry name" value="Endoribonucl_YbeY"/>
    <property type="match status" value="1"/>
</dbReference>
<dbReference type="GO" id="GO:0046872">
    <property type="term" value="F:metal ion binding"/>
    <property type="evidence" value="ECO:0007669"/>
    <property type="project" value="UniProtKB-KW"/>
</dbReference>
<evidence type="ECO:0000256" key="2">
    <source>
        <dbReference type="ARBA" id="ARBA00010875"/>
    </source>
</evidence>
<proteinExistence type="inferred from homology"/>
<comment type="cofactor">
    <cofactor evidence="1">
        <name>Zn(2+)</name>
        <dbReference type="ChEBI" id="CHEBI:29105"/>
    </cofactor>
</comment>
<organism evidence="8">
    <name type="scientific">marine metagenome</name>
    <dbReference type="NCBI Taxonomy" id="408172"/>
    <lineage>
        <taxon>unclassified sequences</taxon>
        <taxon>metagenomes</taxon>
        <taxon>ecological metagenomes</taxon>
    </lineage>
</organism>
<keyword evidence="7" id="KW-0862">Zinc</keyword>
<dbReference type="SUPFAM" id="SSF55486">
    <property type="entry name" value="Metalloproteases ('zincins'), catalytic domain"/>
    <property type="match status" value="1"/>
</dbReference>
<accession>A0A381Q7X9</accession>
<protein>
    <submittedName>
        <fullName evidence="8">Uncharacterized protein</fullName>
    </submittedName>
</protein>
<dbReference type="GO" id="GO:0004519">
    <property type="term" value="F:endonuclease activity"/>
    <property type="evidence" value="ECO:0007669"/>
    <property type="project" value="UniProtKB-KW"/>
</dbReference>
<name>A0A381Q7X9_9ZZZZ</name>
<evidence type="ECO:0000313" key="8">
    <source>
        <dbReference type="EMBL" id="SUZ74499.1"/>
    </source>
</evidence>
<dbReference type="AlphaFoldDB" id="A0A381Q7X9"/>
<evidence type="ECO:0000256" key="3">
    <source>
        <dbReference type="ARBA" id="ARBA00022722"/>
    </source>
</evidence>
<dbReference type="GO" id="GO:0004222">
    <property type="term" value="F:metalloendopeptidase activity"/>
    <property type="evidence" value="ECO:0007669"/>
    <property type="project" value="InterPro"/>
</dbReference>
<keyword evidence="4" id="KW-0479">Metal-binding</keyword>
<dbReference type="Pfam" id="PF02130">
    <property type="entry name" value="YbeY"/>
    <property type="match status" value="1"/>
</dbReference>
<keyword evidence="6" id="KW-0378">Hydrolase</keyword>
<dbReference type="Gene3D" id="3.40.390.30">
    <property type="entry name" value="Metalloproteases ('zincins'), catalytic domain"/>
    <property type="match status" value="1"/>
</dbReference>
<dbReference type="GO" id="GO:0006364">
    <property type="term" value="P:rRNA processing"/>
    <property type="evidence" value="ECO:0007669"/>
    <property type="project" value="InterPro"/>
</dbReference>
<evidence type="ECO:0000256" key="1">
    <source>
        <dbReference type="ARBA" id="ARBA00001947"/>
    </source>
</evidence>
<evidence type="ECO:0000256" key="4">
    <source>
        <dbReference type="ARBA" id="ARBA00022723"/>
    </source>
</evidence>
<dbReference type="InterPro" id="IPR002036">
    <property type="entry name" value="YbeY"/>
</dbReference>
<sequence length="144" mass="16777">MCKISFISGPSFSFGKEKIIHVLKKYAKKEGFSISEIQYNFIDKSSMFKINKSYLKHENDTDVITFDYSKEKKINAEVYISLEMMNENAETLKQDPENETVRLISHALFHCMGYSDKSSSERSKMRKMENSFINDVSRETIDNV</sequence>
<evidence type="ECO:0000256" key="6">
    <source>
        <dbReference type="ARBA" id="ARBA00022801"/>
    </source>
</evidence>
<dbReference type="NCBIfam" id="TIGR00043">
    <property type="entry name" value="rRNA maturation RNase YbeY"/>
    <property type="match status" value="1"/>
</dbReference>
<keyword evidence="3" id="KW-0540">Nuclease</keyword>
<gene>
    <name evidence="8" type="ORF">METZ01_LOCUS27353</name>
</gene>